<dbReference type="GO" id="GO:0033617">
    <property type="term" value="P:mitochondrial respiratory chain complex IV assembly"/>
    <property type="evidence" value="ECO:0007669"/>
    <property type="project" value="TreeGrafter"/>
</dbReference>
<keyword evidence="6" id="KW-1185">Reference proteome</keyword>
<dbReference type="SUPFAM" id="SSF47694">
    <property type="entry name" value="Cytochrome c oxidase subunit h"/>
    <property type="match status" value="1"/>
</dbReference>
<evidence type="ECO:0000313" key="5">
    <source>
        <dbReference type="EMBL" id="KAK5781948.1"/>
    </source>
</evidence>
<dbReference type="GO" id="GO:0005758">
    <property type="term" value="C:mitochondrial intermembrane space"/>
    <property type="evidence" value="ECO:0007669"/>
    <property type="project" value="TreeGrafter"/>
</dbReference>
<dbReference type="InterPro" id="IPR048280">
    <property type="entry name" value="COX6B-like"/>
</dbReference>
<organism evidence="5 6">
    <name type="scientific">Arxiozyma heterogenica</name>
    <dbReference type="NCBI Taxonomy" id="278026"/>
    <lineage>
        <taxon>Eukaryota</taxon>
        <taxon>Fungi</taxon>
        <taxon>Dikarya</taxon>
        <taxon>Ascomycota</taxon>
        <taxon>Saccharomycotina</taxon>
        <taxon>Saccharomycetes</taxon>
        <taxon>Saccharomycetales</taxon>
        <taxon>Saccharomycetaceae</taxon>
        <taxon>Arxiozyma</taxon>
    </lineage>
</organism>
<keyword evidence="4" id="KW-1015">Disulfide bond</keyword>
<evidence type="ECO:0000256" key="3">
    <source>
        <dbReference type="ARBA" id="ARBA00023128"/>
    </source>
</evidence>
<dbReference type="PANTHER" id="PTHR47677:SF1">
    <property type="entry name" value="CYTOCHROME C OXIDASE ASSEMBLY FACTOR 6"/>
    <property type="match status" value="1"/>
</dbReference>
<comment type="caution">
    <text evidence="5">The sequence shown here is derived from an EMBL/GenBank/DDBJ whole genome shotgun (WGS) entry which is preliminary data.</text>
</comment>
<dbReference type="EMBL" id="JAWIZZ010000023">
    <property type="protein sequence ID" value="KAK5781948.1"/>
    <property type="molecule type" value="Genomic_DNA"/>
</dbReference>
<reference evidence="6" key="1">
    <citation type="submission" date="2023-07" db="EMBL/GenBank/DDBJ databases">
        <title>A draft genome of Kazachstania heterogenica Y-27499.</title>
        <authorList>
            <person name="Donic C."/>
            <person name="Kralova J.S."/>
            <person name="Fidel L."/>
            <person name="Ben-Dor S."/>
            <person name="Jung S."/>
        </authorList>
    </citation>
    <scope>NUCLEOTIDE SEQUENCE [LARGE SCALE GENOMIC DNA]</scope>
    <source>
        <strain evidence="6">Y27499</strain>
    </source>
</reference>
<sequence>MVLSFFQRKETNQVPNTRSQRVKCWESRDQFFACLDKIQVIDSLSPVNQDKVKKNCSEEFNNFNKECINSWIQYFQKKRITDWEKSQYVMSIEKDSNNETTTTKKINK</sequence>
<dbReference type="Gene3D" id="1.10.10.140">
    <property type="entry name" value="Cytochrome c oxidase, subunit VIb"/>
    <property type="match status" value="1"/>
</dbReference>
<protein>
    <recommendedName>
        <fullName evidence="7">Cytochrome c oxidase assembly factor 6</fullName>
    </recommendedName>
</protein>
<evidence type="ECO:0000256" key="2">
    <source>
        <dbReference type="ARBA" id="ARBA00006425"/>
    </source>
</evidence>
<name>A0AAN7WU34_9SACH</name>
<dbReference type="Proteomes" id="UP001306508">
    <property type="component" value="Unassembled WGS sequence"/>
</dbReference>
<evidence type="ECO:0008006" key="7">
    <source>
        <dbReference type="Google" id="ProtNLM"/>
    </source>
</evidence>
<dbReference type="InterPro" id="IPR036549">
    <property type="entry name" value="CX6/COA6-like_sf"/>
</dbReference>
<comment type="subcellular location">
    <subcellularLocation>
        <location evidence="1">Mitochondrion</location>
    </subcellularLocation>
</comment>
<proteinExistence type="inferred from homology"/>
<gene>
    <name evidence="5" type="ORF">RI543_000601</name>
</gene>
<evidence type="ECO:0000256" key="1">
    <source>
        <dbReference type="ARBA" id="ARBA00004173"/>
    </source>
</evidence>
<dbReference type="InterPro" id="IPR048281">
    <property type="entry name" value="COA6_fun"/>
</dbReference>
<dbReference type="Pfam" id="PF02297">
    <property type="entry name" value="COX6B"/>
    <property type="match status" value="1"/>
</dbReference>
<evidence type="ECO:0000313" key="6">
    <source>
        <dbReference type="Proteomes" id="UP001306508"/>
    </source>
</evidence>
<dbReference type="PANTHER" id="PTHR47677">
    <property type="entry name" value="CYTOCHROME C OXIDASE ASSEMBLY FACTOR 6"/>
    <property type="match status" value="1"/>
</dbReference>
<comment type="similarity">
    <text evidence="2">Belongs to the cytochrome c oxidase subunit 6B family.</text>
</comment>
<dbReference type="AlphaFoldDB" id="A0AAN7WU34"/>
<keyword evidence="3" id="KW-0496">Mitochondrion</keyword>
<evidence type="ECO:0000256" key="4">
    <source>
        <dbReference type="ARBA" id="ARBA00023157"/>
    </source>
</evidence>
<accession>A0AAN7WU34</accession>